<protein>
    <submittedName>
        <fullName evidence="2">Uncharacterized protein</fullName>
    </submittedName>
</protein>
<feature type="transmembrane region" description="Helical" evidence="1">
    <location>
        <begin position="127"/>
        <end position="148"/>
    </location>
</feature>
<comment type="caution">
    <text evidence="2">The sequence shown here is derived from an EMBL/GenBank/DDBJ whole genome shotgun (WGS) entry which is preliminary data.</text>
</comment>
<accession>A0A9X1YHD4</accession>
<organism evidence="2 3">
    <name type="scientific">Scleromatobacter humisilvae</name>
    <dbReference type="NCBI Taxonomy" id="2897159"/>
    <lineage>
        <taxon>Bacteria</taxon>
        <taxon>Pseudomonadati</taxon>
        <taxon>Pseudomonadota</taxon>
        <taxon>Betaproteobacteria</taxon>
        <taxon>Burkholderiales</taxon>
        <taxon>Sphaerotilaceae</taxon>
        <taxon>Scleromatobacter</taxon>
    </lineage>
</organism>
<evidence type="ECO:0000256" key="1">
    <source>
        <dbReference type="SAM" id="Phobius"/>
    </source>
</evidence>
<sequence length="162" mass="17925">MADAASPHRKYPEIGARVVEIDLETQIALAEQAVIARDLRIRRRTDAVVRRVRTQALKNAGGGLLLGLGTFALTWWINRHNRKNAPPPQPAAAPDADSHATFEHLFRDAGFTLAGLLPLLWPMLPRAWRRTVTPGTASTVLTFLAPLLGKLFRRKPRQAQAS</sequence>
<reference evidence="2" key="1">
    <citation type="submission" date="2021-11" db="EMBL/GenBank/DDBJ databases">
        <title>BS-T2-15 a new species belonging to the Comamonadaceae family isolated from the soil of a French oak forest.</title>
        <authorList>
            <person name="Mieszkin S."/>
            <person name="Alain K."/>
        </authorList>
    </citation>
    <scope>NUCLEOTIDE SEQUENCE</scope>
    <source>
        <strain evidence="2">BS-T2-15</strain>
    </source>
</reference>
<dbReference type="Proteomes" id="UP001139353">
    <property type="component" value="Unassembled WGS sequence"/>
</dbReference>
<dbReference type="RefSeq" id="WP_275682170.1">
    <property type="nucleotide sequence ID" value="NZ_JAJLJH010000002.1"/>
</dbReference>
<keyword evidence="1" id="KW-0812">Transmembrane</keyword>
<keyword evidence="1" id="KW-1133">Transmembrane helix</keyword>
<keyword evidence="3" id="KW-1185">Reference proteome</keyword>
<keyword evidence="1" id="KW-0472">Membrane</keyword>
<feature type="transmembrane region" description="Helical" evidence="1">
    <location>
        <begin position="60"/>
        <end position="77"/>
    </location>
</feature>
<gene>
    <name evidence="2" type="ORF">LPC04_10520</name>
</gene>
<evidence type="ECO:0000313" key="3">
    <source>
        <dbReference type="Proteomes" id="UP001139353"/>
    </source>
</evidence>
<name>A0A9X1YHD4_9BURK</name>
<evidence type="ECO:0000313" key="2">
    <source>
        <dbReference type="EMBL" id="MCK9686138.1"/>
    </source>
</evidence>
<proteinExistence type="predicted"/>
<dbReference type="EMBL" id="JAJLJH010000002">
    <property type="protein sequence ID" value="MCK9686138.1"/>
    <property type="molecule type" value="Genomic_DNA"/>
</dbReference>
<dbReference type="AlphaFoldDB" id="A0A9X1YHD4"/>